<name>A0A7X0IKZ7_9ACTN</name>
<proteinExistence type="predicted"/>
<evidence type="ECO:0000313" key="2">
    <source>
        <dbReference type="Proteomes" id="UP000555564"/>
    </source>
</evidence>
<dbReference type="RefSeq" id="WP_184987138.1">
    <property type="nucleotide sequence ID" value="NZ_BAAALO010000006.1"/>
</dbReference>
<dbReference type="EMBL" id="JACHIU010000001">
    <property type="protein sequence ID" value="MBB6476843.1"/>
    <property type="molecule type" value="Genomic_DNA"/>
</dbReference>
<keyword evidence="2" id="KW-1185">Reference proteome</keyword>
<dbReference type="Proteomes" id="UP000555564">
    <property type="component" value="Unassembled WGS sequence"/>
</dbReference>
<reference evidence="1 2" key="1">
    <citation type="submission" date="2020-08" db="EMBL/GenBank/DDBJ databases">
        <title>Sequencing the genomes of 1000 actinobacteria strains.</title>
        <authorList>
            <person name="Klenk H.-P."/>
        </authorList>
    </citation>
    <scope>NUCLEOTIDE SEQUENCE [LARGE SCALE GENOMIC DNA]</scope>
    <source>
        <strain evidence="1 2">DSM 44936</strain>
    </source>
</reference>
<evidence type="ECO:0000313" key="1">
    <source>
        <dbReference type="EMBL" id="MBB6476843.1"/>
    </source>
</evidence>
<gene>
    <name evidence="1" type="ORF">BJ992_006274</name>
</gene>
<protein>
    <submittedName>
        <fullName evidence="1">Uncharacterized protein</fullName>
    </submittedName>
</protein>
<dbReference type="AlphaFoldDB" id="A0A7X0IKZ7"/>
<accession>A0A7X0IKZ7</accession>
<sequence length="231" mass="25205">MVTRLTHVRRDPPRVAYTIRDDPHLGTRVYPRPVPPGLAGLAPRVHRADWPVWLGPAPRTSRDVLELCRLQTARGLAVLAWLAGAGVPDDIGWLWPGCRLSGARQQLMYGAAAAVPGPVLGLVVANWTWVLDTRLAGQVTAPYLAGTAYPDDGFTAAQATVTLTRIWERHQAARPALGAAWAVTRTVADWYKAAELHATHGHDAPVFTYPRGPLPPPGESRPWITRLLRLA</sequence>
<comment type="caution">
    <text evidence="1">The sequence shown here is derived from an EMBL/GenBank/DDBJ whole genome shotgun (WGS) entry which is preliminary data.</text>
</comment>
<organism evidence="1 2">
    <name type="scientific">Sphaerisporangium rubeum</name>
    <dbReference type="NCBI Taxonomy" id="321317"/>
    <lineage>
        <taxon>Bacteria</taxon>
        <taxon>Bacillati</taxon>
        <taxon>Actinomycetota</taxon>
        <taxon>Actinomycetes</taxon>
        <taxon>Streptosporangiales</taxon>
        <taxon>Streptosporangiaceae</taxon>
        <taxon>Sphaerisporangium</taxon>
    </lineage>
</organism>